<dbReference type="GO" id="GO:0003677">
    <property type="term" value="F:DNA binding"/>
    <property type="evidence" value="ECO:0007669"/>
    <property type="project" value="UniProtKB-KW"/>
</dbReference>
<name>A0A4Y4D2Y3_KOCVA</name>
<comment type="similarity">
    <text evidence="1">Belongs to the LysR transcriptional regulatory family.</text>
</comment>
<evidence type="ECO:0000256" key="1">
    <source>
        <dbReference type="ARBA" id="ARBA00009437"/>
    </source>
</evidence>
<dbReference type="PRINTS" id="PR00039">
    <property type="entry name" value="HTHLYSR"/>
</dbReference>
<evidence type="ECO:0000313" key="7">
    <source>
        <dbReference type="Proteomes" id="UP000315730"/>
    </source>
</evidence>
<organism evidence="6 7">
    <name type="scientific">Kocuria varians</name>
    <name type="common">Micrococcus varians</name>
    <dbReference type="NCBI Taxonomy" id="1272"/>
    <lineage>
        <taxon>Bacteria</taxon>
        <taxon>Bacillati</taxon>
        <taxon>Actinomycetota</taxon>
        <taxon>Actinomycetes</taxon>
        <taxon>Micrococcales</taxon>
        <taxon>Micrococcaceae</taxon>
        <taxon>Kocuria</taxon>
    </lineage>
</organism>
<dbReference type="SUPFAM" id="SSF46785">
    <property type="entry name" value="Winged helix' DNA-binding domain"/>
    <property type="match status" value="1"/>
</dbReference>
<dbReference type="FunFam" id="1.10.10.10:FF:000001">
    <property type="entry name" value="LysR family transcriptional regulator"/>
    <property type="match status" value="1"/>
</dbReference>
<dbReference type="Gene3D" id="1.10.10.10">
    <property type="entry name" value="Winged helix-like DNA-binding domain superfamily/Winged helix DNA-binding domain"/>
    <property type="match status" value="1"/>
</dbReference>
<dbReference type="EMBL" id="BJNW01000002">
    <property type="protein sequence ID" value="GEC98094.1"/>
    <property type="molecule type" value="Genomic_DNA"/>
</dbReference>
<dbReference type="PROSITE" id="PS50931">
    <property type="entry name" value="HTH_LYSR"/>
    <property type="match status" value="1"/>
</dbReference>
<keyword evidence="7" id="KW-1185">Reference proteome</keyword>
<dbReference type="STRING" id="1272.GCA_900014985_01438"/>
<evidence type="ECO:0000259" key="5">
    <source>
        <dbReference type="PROSITE" id="PS50931"/>
    </source>
</evidence>
<dbReference type="OrthoDB" id="3636008at2"/>
<dbReference type="SUPFAM" id="SSF53850">
    <property type="entry name" value="Periplasmic binding protein-like II"/>
    <property type="match status" value="1"/>
</dbReference>
<dbReference type="Pfam" id="PF00126">
    <property type="entry name" value="HTH_1"/>
    <property type="match status" value="1"/>
</dbReference>
<keyword evidence="3" id="KW-0238">DNA-binding</keyword>
<gene>
    <name evidence="6" type="ORF">KVA01_02490</name>
</gene>
<protein>
    <submittedName>
        <fullName evidence="6">LysR family transcriptional regulator</fullName>
    </submittedName>
</protein>
<dbReference type="Gene3D" id="3.40.190.10">
    <property type="entry name" value="Periplasmic binding protein-like II"/>
    <property type="match status" value="2"/>
</dbReference>
<dbReference type="RefSeq" id="WP_141268605.1">
    <property type="nucleotide sequence ID" value="NZ_BJNW01000002.1"/>
</dbReference>
<sequence>MELRHLTQFIAVAEERHFGRAAKRLHMAQPPLSQQIRQLEEQLGVRLLDRTTRRVDLTPAGQELLDRGRKVVEELEALEADVRRLGSGTTGDARLGFAGSATYDLMPAVVRRIEERLPGVGALARGELLTPTMESGLRDGSLDIAFLRPPVASPEVEFRVLRRDPLVVAVPAGSSFAAGRAPEVAELREQAFVAHPPMSVVHRALRELCRRHGFEPRTARVAQGTAEMLSFVAAGSGIAAVPASVRALRLDGVAYVDLVDAPEVELALAWRRDERSALVRSLLDVVVDLTDGGTGVAAPQRAEGVVLPGDNDVALP</sequence>
<evidence type="ECO:0000256" key="3">
    <source>
        <dbReference type="ARBA" id="ARBA00023125"/>
    </source>
</evidence>
<keyword evidence="2" id="KW-0805">Transcription regulation</keyword>
<evidence type="ECO:0000313" key="6">
    <source>
        <dbReference type="EMBL" id="GEC98094.1"/>
    </source>
</evidence>
<dbReference type="PANTHER" id="PTHR30346:SF0">
    <property type="entry name" value="HCA OPERON TRANSCRIPTIONAL ACTIVATOR HCAR"/>
    <property type="match status" value="1"/>
</dbReference>
<accession>A0A4Y4D2Y3</accession>
<dbReference type="GO" id="GO:0032993">
    <property type="term" value="C:protein-DNA complex"/>
    <property type="evidence" value="ECO:0007669"/>
    <property type="project" value="TreeGrafter"/>
</dbReference>
<dbReference type="GO" id="GO:0003700">
    <property type="term" value="F:DNA-binding transcription factor activity"/>
    <property type="evidence" value="ECO:0007669"/>
    <property type="project" value="InterPro"/>
</dbReference>
<dbReference type="CDD" id="cd08414">
    <property type="entry name" value="PBP2_LTTR_aromatics_like"/>
    <property type="match status" value="1"/>
</dbReference>
<dbReference type="InterPro" id="IPR036388">
    <property type="entry name" value="WH-like_DNA-bd_sf"/>
</dbReference>
<keyword evidence="4" id="KW-0804">Transcription</keyword>
<dbReference type="InterPro" id="IPR000847">
    <property type="entry name" value="LysR_HTH_N"/>
</dbReference>
<evidence type="ECO:0000256" key="2">
    <source>
        <dbReference type="ARBA" id="ARBA00023015"/>
    </source>
</evidence>
<proteinExistence type="inferred from homology"/>
<dbReference type="InterPro" id="IPR036390">
    <property type="entry name" value="WH_DNA-bd_sf"/>
</dbReference>
<dbReference type="AlphaFoldDB" id="A0A4Y4D2Y3"/>
<comment type="caution">
    <text evidence="6">The sequence shown here is derived from an EMBL/GenBank/DDBJ whole genome shotgun (WGS) entry which is preliminary data.</text>
</comment>
<dbReference type="Proteomes" id="UP000315730">
    <property type="component" value="Unassembled WGS sequence"/>
</dbReference>
<reference evidence="6 7" key="1">
    <citation type="submission" date="2019-06" db="EMBL/GenBank/DDBJ databases">
        <title>Whole genome shotgun sequence of Kocuria varians NBRC 15358.</title>
        <authorList>
            <person name="Hosoyama A."/>
            <person name="Uohara A."/>
            <person name="Ohji S."/>
            <person name="Ichikawa N."/>
        </authorList>
    </citation>
    <scope>NUCLEOTIDE SEQUENCE [LARGE SCALE GENOMIC DNA]</scope>
    <source>
        <strain evidence="6 7">NBRC 15358</strain>
    </source>
</reference>
<feature type="domain" description="HTH lysR-type" evidence="5">
    <location>
        <begin position="1"/>
        <end position="58"/>
    </location>
</feature>
<dbReference type="Pfam" id="PF03466">
    <property type="entry name" value="LysR_substrate"/>
    <property type="match status" value="1"/>
</dbReference>
<evidence type="ECO:0000256" key="4">
    <source>
        <dbReference type="ARBA" id="ARBA00023163"/>
    </source>
</evidence>
<dbReference type="PANTHER" id="PTHR30346">
    <property type="entry name" value="TRANSCRIPTIONAL DUAL REGULATOR HCAR-RELATED"/>
    <property type="match status" value="1"/>
</dbReference>
<dbReference type="InterPro" id="IPR005119">
    <property type="entry name" value="LysR_subst-bd"/>
</dbReference>